<dbReference type="PANTHER" id="PTHR46896">
    <property type="entry name" value="SENTRIN-SPECIFIC PROTEASE"/>
    <property type="match status" value="1"/>
</dbReference>
<feature type="domain" description="Ubiquitin-like protease family profile" evidence="6">
    <location>
        <begin position="1"/>
        <end position="95"/>
    </location>
</feature>
<organism evidence="7">
    <name type="scientific">Gongylonema pulchrum</name>
    <dbReference type="NCBI Taxonomy" id="637853"/>
    <lineage>
        <taxon>Eukaryota</taxon>
        <taxon>Metazoa</taxon>
        <taxon>Ecdysozoa</taxon>
        <taxon>Nematoda</taxon>
        <taxon>Chromadorea</taxon>
        <taxon>Rhabditida</taxon>
        <taxon>Spirurina</taxon>
        <taxon>Spiruromorpha</taxon>
        <taxon>Spiruroidea</taxon>
        <taxon>Gongylonematidae</taxon>
        <taxon>Gongylonema</taxon>
    </lineage>
</organism>
<dbReference type="SUPFAM" id="SSF54001">
    <property type="entry name" value="Cysteine proteinases"/>
    <property type="match status" value="1"/>
</dbReference>
<dbReference type="Gene3D" id="3.30.310.130">
    <property type="entry name" value="Ubiquitin-related"/>
    <property type="match status" value="1"/>
</dbReference>
<dbReference type="PROSITE" id="PS50600">
    <property type="entry name" value="ULP_PROTEASE"/>
    <property type="match status" value="1"/>
</dbReference>
<dbReference type="PANTHER" id="PTHR46896:SF3">
    <property type="entry name" value="FI06413P-RELATED"/>
    <property type="match status" value="1"/>
</dbReference>
<keyword evidence="5" id="KW-0378">Hydrolase</keyword>
<name>A0A183DG80_9BILA</name>
<dbReference type="GO" id="GO:0070139">
    <property type="term" value="F:SUMO-specific endopeptidase activity"/>
    <property type="evidence" value="ECO:0007669"/>
    <property type="project" value="TreeGrafter"/>
</dbReference>
<dbReference type="InterPro" id="IPR051947">
    <property type="entry name" value="Sentrin-specific_protease"/>
</dbReference>
<dbReference type="AlphaFoldDB" id="A0A183DG80"/>
<dbReference type="InterPro" id="IPR038765">
    <property type="entry name" value="Papain-like_cys_pep_sf"/>
</dbReference>
<evidence type="ECO:0000313" key="7">
    <source>
        <dbReference type="WBParaSite" id="GPUH_0000773001-mRNA-1"/>
    </source>
</evidence>
<evidence type="ECO:0000259" key="6">
    <source>
        <dbReference type="PROSITE" id="PS50600"/>
    </source>
</evidence>
<dbReference type="Pfam" id="PF02902">
    <property type="entry name" value="Peptidase_C48"/>
    <property type="match status" value="1"/>
</dbReference>
<reference evidence="7" key="1">
    <citation type="submission" date="2016-06" db="UniProtKB">
        <authorList>
            <consortium name="WormBaseParasite"/>
        </authorList>
    </citation>
    <scope>IDENTIFICATION</scope>
</reference>
<evidence type="ECO:0000256" key="3">
    <source>
        <dbReference type="ARBA" id="ARBA00022670"/>
    </source>
</evidence>
<comment type="similarity">
    <text evidence="1">Belongs to the peptidase C48 family.</text>
</comment>
<dbReference type="WBParaSite" id="GPUH_0000773001-mRNA-1">
    <property type="protein sequence ID" value="GPUH_0000773001-mRNA-1"/>
    <property type="gene ID" value="GPUH_0000773001"/>
</dbReference>
<evidence type="ECO:0000256" key="4">
    <source>
        <dbReference type="ARBA" id="ARBA00022786"/>
    </source>
</evidence>
<dbReference type="GO" id="GO:0005737">
    <property type="term" value="C:cytoplasm"/>
    <property type="evidence" value="ECO:0007669"/>
    <property type="project" value="TreeGrafter"/>
</dbReference>
<proteinExistence type="inferred from homology"/>
<dbReference type="GO" id="GO:0006508">
    <property type="term" value="P:proteolysis"/>
    <property type="evidence" value="ECO:0007669"/>
    <property type="project" value="UniProtKB-KW"/>
</dbReference>
<evidence type="ECO:0000256" key="5">
    <source>
        <dbReference type="ARBA" id="ARBA00022801"/>
    </source>
</evidence>
<protein>
    <submittedName>
        <fullName evidence="7">ULP_PROTEASE domain-containing protein</fullName>
    </submittedName>
</protein>
<keyword evidence="2" id="KW-0597">Phosphoprotein</keyword>
<dbReference type="InterPro" id="IPR003653">
    <property type="entry name" value="Peptidase_C48_C"/>
</dbReference>
<keyword evidence="4" id="KW-0833">Ubl conjugation pathway</keyword>
<evidence type="ECO:0000256" key="2">
    <source>
        <dbReference type="ARBA" id="ARBA00022553"/>
    </source>
</evidence>
<dbReference type="GO" id="GO:0005634">
    <property type="term" value="C:nucleus"/>
    <property type="evidence" value="ECO:0007669"/>
    <property type="project" value="TreeGrafter"/>
</dbReference>
<evidence type="ECO:0000256" key="1">
    <source>
        <dbReference type="ARBA" id="ARBA00005234"/>
    </source>
</evidence>
<sequence>LRTWTKNVDIFSADYVVVPINADIHWFLAIIAFPRYAIVDSSESEATSSDATLEKSRKARIIVLDSLEDSNDVKRSVFCVYKNETKDVCEYARNI</sequence>
<keyword evidence="3" id="KW-0645">Protease</keyword>
<accession>A0A183DG80</accession>
<dbReference type="GO" id="GO:0016926">
    <property type="term" value="P:protein desumoylation"/>
    <property type="evidence" value="ECO:0007669"/>
    <property type="project" value="TreeGrafter"/>
</dbReference>